<dbReference type="Proteomes" id="UP001215598">
    <property type="component" value="Unassembled WGS sequence"/>
</dbReference>
<sequence>MEEEGKNGEVGNGEGRWRWRGAHRPTWGNISAHHARRPRRRAQANTPAPSAIASAVRTRAEVQERGGDGDGEMRGRKDGGACAGTRAQAHTRSAHAPVRAVRCPRARGTRGRRGRGRGRMKEMEVGTRVMKEVGNGDALAFVRSICHAWLDGTMAVYCAERTRGGLGTRRMPGEVGGGCMYAPYQNGRVARTATLRTANFDSGVCAASRWGRDEDRVGGWV</sequence>
<name>A0AAD7GQB2_9AGAR</name>
<reference evidence="2" key="1">
    <citation type="submission" date="2023-03" db="EMBL/GenBank/DDBJ databases">
        <title>Massive genome expansion in bonnet fungi (Mycena s.s.) driven by repeated elements and novel gene families across ecological guilds.</title>
        <authorList>
            <consortium name="Lawrence Berkeley National Laboratory"/>
            <person name="Harder C.B."/>
            <person name="Miyauchi S."/>
            <person name="Viragh M."/>
            <person name="Kuo A."/>
            <person name="Thoen E."/>
            <person name="Andreopoulos B."/>
            <person name="Lu D."/>
            <person name="Skrede I."/>
            <person name="Drula E."/>
            <person name="Henrissat B."/>
            <person name="Morin E."/>
            <person name="Kohler A."/>
            <person name="Barry K."/>
            <person name="LaButti K."/>
            <person name="Morin E."/>
            <person name="Salamov A."/>
            <person name="Lipzen A."/>
            <person name="Mereny Z."/>
            <person name="Hegedus B."/>
            <person name="Baldrian P."/>
            <person name="Stursova M."/>
            <person name="Weitz H."/>
            <person name="Taylor A."/>
            <person name="Grigoriev I.V."/>
            <person name="Nagy L.G."/>
            <person name="Martin F."/>
            <person name="Kauserud H."/>
        </authorList>
    </citation>
    <scope>NUCLEOTIDE SEQUENCE</scope>
    <source>
        <strain evidence="2">CBHHK182m</strain>
    </source>
</reference>
<feature type="compositionally biased region" description="Basic and acidic residues" evidence="1">
    <location>
        <begin position="58"/>
        <end position="79"/>
    </location>
</feature>
<evidence type="ECO:0000313" key="3">
    <source>
        <dbReference type="Proteomes" id="UP001215598"/>
    </source>
</evidence>
<protein>
    <submittedName>
        <fullName evidence="2">Uncharacterized protein</fullName>
    </submittedName>
</protein>
<dbReference type="EMBL" id="JARKIB010000505">
    <property type="protein sequence ID" value="KAJ7702938.1"/>
    <property type="molecule type" value="Genomic_DNA"/>
</dbReference>
<gene>
    <name evidence="2" type="ORF">B0H16DRAFT_1639003</name>
</gene>
<proteinExistence type="predicted"/>
<organism evidence="2 3">
    <name type="scientific">Mycena metata</name>
    <dbReference type="NCBI Taxonomy" id="1033252"/>
    <lineage>
        <taxon>Eukaryota</taxon>
        <taxon>Fungi</taxon>
        <taxon>Dikarya</taxon>
        <taxon>Basidiomycota</taxon>
        <taxon>Agaricomycotina</taxon>
        <taxon>Agaricomycetes</taxon>
        <taxon>Agaricomycetidae</taxon>
        <taxon>Agaricales</taxon>
        <taxon>Marasmiineae</taxon>
        <taxon>Mycenaceae</taxon>
        <taxon>Mycena</taxon>
    </lineage>
</organism>
<keyword evidence="3" id="KW-1185">Reference proteome</keyword>
<dbReference type="AlphaFoldDB" id="A0AAD7GQB2"/>
<comment type="caution">
    <text evidence="2">The sequence shown here is derived from an EMBL/GenBank/DDBJ whole genome shotgun (WGS) entry which is preliminary data.</text>
</comment>
<evidence type="ECO:0000256" key="1">
    <source>
        <dbReference type="SAM" id="MobiDB-lite"/>
    </source>
</evidence>
<feature type="compositionally biased region" description="Basic residues" evidence="1">
    <location>
        <begin position="33"/>
        <end position="42"/>
    </location>
</feature>
<evidence type="ECO:0000313" key="2">
    <source>
        <dbReference type="EMBL" id="KAJ7702938.1"/>
    </source>
</evidence>
<accession>A0AAD7GQB2</accession>
<feature type="region of interest" description="Disordered" evidence="1">
    <location>
        <begin position="1"/>
        <end position="99"/>
    </location>
</feature>